<organism evidence="2 3">
    <name type="scientific">Hypholoma sublateritium (strain FD-334 SS-4)</name>
    <dbReference type="NCBI Taxonomy" id="945553"/>
    <lineage>
        <taxon>Eukaryota</taxon>
        <taxon>Fungi</taxon>
        <taxon>Dikarya</taxon>
        <taxon>Basidiomycota</taxon>
        <taxon>Agaricomycotina</taxon>
        <taxon>Agaricomycetes</taxon>
        <taxon>Agaricomycetidae</taxon>
        <taxon>Agaricales</taxon>
        <taxon>Agaricineae</taxon>
        <taxon>Strophariaceae</taxon>
        <taxon>Hypholoma</taxon>
    </lineage>
</organism>
<evidence type="ECO:0000313" key="3">
    <source>
        <dbReference type="Proteomes" id="UP000054270"/>
    </source>
</evidence>
<dbReference type="AlphaFoldDB" id="A0A0D2L2W2"/>
<dbReference type="Proteomes" id="UP000054270">
    <property type="component" value="Unassembled WGS sequence"/>
</dbReference>
<feature type="coiled-coil region" evidence="1">
    <location>
        <begin position="341"/>
        <end position="382"/>
    </location>
</feature>
<name>A0A0D2L2W2_HYPSF</name>
<proteinExistence type="predicted"/>
<evidence type="ECO:0000313" key="2">
    <source>
        <dbReference type="EMBL" id="KJA21087.1"/>
    </source>
</evidence>
<reference evidence="3" key="1">
    <citation type="submission" date="2014-04" db="EMBL/GenBank/DDBJ databases">
        <title>Evolutionary Origins and Diversification of the Mycorrhizal Mutualists.</title>
        <authorList>
            <consortium name="DOE Joint Genome Institute"/>
            <consortium name="Mycorrhizal Genomics Consortium"/>
            <person name="Kohler A."/>
            <person name="Kuo A."/>
            <person name="Nagy L.G."/>
            <person name="Floudas D."/>
            <person name="Copeland A."/>
            <person name="Barry K.W."/>
            <person name="Cichocki N."/>
            <person name="Veneault-Fourrey C."/>
            <person name="LaButti K."/>
            <person name="Lindquist E.A."/>
            <person name="Lipzen A."/>
            <person name="Lundell T."/>
            <person name="Morin E."/>
            <person name="Murat C."/>
            <person name="Riley R."/>
            <person name="Ohm R."/>
            <person name="Sun H."/>
            <person name="Tunlid A."/>
            <person name="Henrissat B."/>
            <person name="Grigoriev I.V."/>
            <person name="Hibbett D.S."/>
            <person name="Martin F."/>
        </authorList>
    </citation>
    <scope>NUCLEOTIDE SEQUENCE [LARGE SCALE GENOMIC DNA]</scope>
    <source>
        <strain evidence="3">FD-334 SS-4</strain>
    </source>
</reference>
<keyword evidence="3" id="KW-1185">Reference proteome</keyword>
<keyword evidence="1" id="KW-0175">Coiled coil</keyword>
<dbReference type="OrthoDB" id="5424209at2759"/>
<protein>
    <submittedName>
        <fullName evidence="2">Uncharacterized protein</fullName>
    </submittedName>
</protein>
<dbReference type="EMBL" id="KN817561">
    <property type="protein sequence ID" value="KJA21087.1"/>
    <property type="molecule type" value="Genomic_DNA"/>
</dbReference>
<accession>A0A0D2L2W2</accession>
<sequence length="598" mass="65728">MTLDDFVVAYFMTKSAPPRQSPEALTSLNQIFELATILSLEFVQSCIVLARQRAQSTAIFPTDTLLGDDASSASSYEVSKAEAVFYYAGISPTPPKLVYRTGADKTPWVKPTGQEAYRKLKQARGVFGHKLNDIWNDVGPKVRDLLIALSIPWTSIDVVRFVTDGDGDKKIRSPVVIWVGVVPDSLNSDGAFESSNSILNLLAINDINDVEVEYRESVYTPSVGAALLPSVSNLNTTVDVRGPLTPALGLFIATSERPDAQGTMGLYFAEGGSSDKVLGLTCHHVLFKTDDNTNPYVFSGADAPRKNVQLLSLSRFERLLEDIKLRIGRHGIMVPIYEEQITKLKAAADEARDGLEETERMLQKTHKAIEDLERFYDQVKREWGPPRQRVIGHISSSPALAFNVGPEGFTEDWGAFELDGSRFKDAFKGNFIDLGTEIPPDQFTVNMYPRDDGPPTFKYPSDRLLELRDMITEERMRNPDMLDHDKETCLFVIKNGNATGVTIGRATGIFSFVRADLSGQGSKEWAIYNYDNKSGVFSARGDSGSIIVDGLGRIGGLLTGGAGKAERNLLHPHVLALAPRQAALPQRSLLPHHHGLAA</sequence>
<evidence type="ECO:0000256" key="1">
    <source>
        <dbReference type="SAM" id="Coils"/>
    </source>
</evidence>
<dbReference type="OMA" id="MGLYFAE"/>
<gene>
    <name evidence="2" type="ORF">HYPSUDRAFT_203275</name>
</gene>